<reference evidence="2 3" key="1">
    <citation type="submission" date="2017-03" db="EMBL/GenBank/DDBJ databases">
        <authorList>
            <person name="Afonso C.L."/>
            <person name="Miller P.J."/>
            <person name="Scott M.A."/>
            <person name="Spackman E."/>
            <person name="Goraichik I."/>
            <person name="Dimitrov K.M."/>
            <person name="Suarez D.L."/>
            <person name="Swayne D.E."/>
        </authorList>
    </citation>
    <scope>NUCLEOTIDE SEQUENCE [LARGE SCALE GENOMIC DNA]</scope>
    <source>
        <strain evidence="2 3">CECT 8287</strain>
    </source>
</reference>
<organism evidence="2 3">
    <name type="scientific">Roseovarius litorisediminis</name>
    <dbReference type="NCBI Taxonomy" id="1312363"/>
    <lineage>
        <taxon>Bacteria</taxon>
        <taxon>Pseudomonadati</taxon>
        <taxon>Pseudomonadota</taxon>
        <taxon>Alphaproteobacteria</taxon>
        <taxon>Rhodobacterales</taxon>
        <taxon>Roseobacteraceae</taxon>
        <taxon>Roseovarius</taxon>
    </lineage>
</organism>
<gene>
    <name evidence="2" type="ORF">PEL8287_03211</name>
</gene>
<proteinExistence type="predicted"/>
<accession>A0A1Y5TFT5</accession>
<dbReference type="Pfam" id="PF11412">
    <property type="entry name" value="DsbD_N"/>
    <property type="match status" value="1"/>
</dbReference>
<keyword evidence="3" id="KW-1185">Reference proteome</keyword>
<evidence type="ECO:0000313" key="3">
    <source>
        <dbReference type="Proteomes" id="UP000193827"/>
    </source>
</evidence>
<dbReference type="Proteomes" id="UP000193827">
    <property type="component" value="Unassembled WGS sequence"/>
</dbReference>
<dbReference type="EMBL" id="FWFL01000009">
    <property type="protein sequence ID" value="SLN59406.1"/>
    <property type="molecule type" value="Genomic_DNA"/>
</dbReference>
<dbReference type="InterPro" id="IPR028250">
    <property type="entry name" value="DsbDN"/>
</dbReference>
<feature type="domain" description="Thiol:disulfide interchange protein DsbD N-terminal" evidence="1">
    <location>
        <begin position="61"/>
        <end position="167"/>
    </location>
</feature>
<dbReference type="AlphaFoldDB" id="A0A1Y5TFT5"/>
<evidence type="ECO:0000259" key="1">
    <source>
        <dbReference type="Pfam" id="PF11412"/>
    </source>
</evidence>
<name>A0A1Y5TFT5_9RHOB</name>
<evidence type="ECO:0000313" key="2">
    <source>
        <dbReference type="EMBL" id="SLN59406.1"/>
    </source>
</evidence>
<dbReference type="RefSeq" id="WP_235862319.1">
    <property type="nucleotide sequence ID" value="NZ_FWFL01000009.1"/>
</dbReference>
<protein>
    <recommendedName>
        <fullName evidence="1">Thiol:disulfide interchange protein DsbD N-terminal domain-containing protein</fullName>
    </recommendedName>
</protein>
<sequence>MKKNSLECELEIQLKYPYVKGMISRLLSFCFTALLLATNGAFAKSPGELLDLHVLTGWQNANGTHTAALRIILHDGWKTYWRAPGEAGIPPRFDWLSSENLAAVEVSWPTPKLISTNGARAIGYERSVTLPLTLTPDKKGQSITLSGQIDLGICKEICVPVTVTFSQKLPMGISKRDPRIVAALAERPYSAAEGGVTRVACRISPIEGGLRLTAEIDLPSVGGSEAAIVETDNPDIWVSQPKTTREGKRFTAEAELFHANGSAFALNRSGLRITVLGQSHAVDIQGCPSG</sequence>